<name>A0A6A5KQX5_9PLEO</name>
<dbReference type="EMBL" id="ML975259">
    <property type="protein sequence ID" value="KAF1837661.1"/>
    <property type="molecule type" value="Genomic_DNA"/>
</dbReference>
<proteinExistence type="predicted"/>
<evidence type="ECO:0000313" key="3">
    <source>
        <dbReference type="Proteomes" id="UP000800040"/>
    </source>
</evidence>
<accession>A0A6A5KQX5</accession>
<sequence>MQMELEQKDERNNMNSKTAHCGRGHTRVKLRTTTDYRTEARMVVGISVDFETLKIRQELCSQWTGKNGAGPLNLMWKDRRYYLHFTRVGPGSVRTKLFVKWLDSGFAIRATTAGTVLLTETSLLSRYNLQSLRLHLERGERVWGDMLVCGRSASGVPALAKSPMSQGCLTRAAPNQSEVKYPSFATSSWVSVGGLINVPKA</sequence>
<keyword evidence="3" id="KW-1185">Reference proteome</keyword>
<evidence type="ECO:0000313" key="2">
    <source>
        <dbReference type="EMBL" id="KAF1837661.1"/>
    </source>
</evidence>
<protein>
    <submittedName>
        <fullName evidence="2">Uncharacterized protein</fullName>
    </submittedName>
</protein>
<dbReference type="AlphaFoldDB" id="A0A6A5KQX5"/>
<organism evidence="2 3">
    <name type="scientific">Decorospora gaudefroyi</name>
    <dbReference type="NCBI Taxonomy" id="184978"/>
    <lineage>
        <taxon>Eukaryota</taxon>
        <taxon>Fungi</taxon>
        <taxon>Dikarya</taxon>
        <taxon>Ascomycota</taxon>
        <taxon>Pezizomycotina</taxon>
        <taxon>Dothideomycetes</taxon>
        <taxon>Pleosporomycetidae</taxon>
        <taxon>Pleosporales</taxon>
        <taxon>Pleosporineae</taxon>
        <taxon>Pleosporaceae</taxon>
        <taxon>Decorospora</taxon>
    </lineage>
</organism>
<feature type="region of interest" description="Disordered" evidence="1">
    <location>
        <begin position="1"/>
        <end position="24"/>
    </location>
</feature>
<feature type="compositionally biased region" description="Basic and acidic residues" evidence="1">
    <location>
        <begin position="1"/>
        <end position="12"/>
    </location>
</feature>
<gene>
    <name evidence="2" type="ORF">BDW02DRAFT_107008</name>
</gene>
<reference evidence="2" key="1">
    <citation type="submission" date="2020-01" db="EMBL/GenBank/DDBJ databases">
        <authorList>
            <consortium name="DOE Joint Genome Institute"/>
            <person name="Haridas S."/>
            <person name="Albert R."/>
            <person name="Binder M."/>
            <person name="Bloem J."/>
            <person name="Labutti K."/>
            <person name="Salamov A."/>
            <person name="Andreopoulos B."/>
            <person name="Baker S.E."/>
            <person name="Barry K."/>
            <person name="Bills G."/>
            <person name="Bluhm B.H."/>
            <person name="Cannon C."/>
            <person name="Castanera R."/>
            <person name="Culley D.E."/>
            <person name="Daum C."/>
            <person name="Ezra D."/>
            <person name="Gonzalez J.B."/>
            <person name="Henrissat B."/>
            <person name="Kuo A."/>
            <person name="Liang C."/>
            <person name="Lipzen A."/>
            <person name="Lutzoni F."/>
            <person name="Magnuson J."/>
            <person name="Mondo S."/>
            <person name="Nolan M."/>
            <person name="Ohm R."/>
            <person name="Pangilinan J."/>
            <person name="Park H.-J."/>
            <person name="Ramirez L."/>
            <person name="Alfaro M."/>
            <person name="Sun H."/>
            <person name="Tritt A."/>
            <person name="Yoshinaga Y."/>
            <person name="Zwiers L.-H."/>
            <person name="Turgeon B.G."/>
            <person name="Goodwin S.B."/>
            <person name="Spatafora J.W."/>
            <person name="Crous P.W."/>
            <person name="Grigoriev I.V."/>
        </authorList>
    </citation>
    <scope>NUCLEOTIDE SEQUENCE</scope>
    <source>
        <strain evidence="2">P77</strain>
    </source>
</reference>
<evidence type="ECO:0000256" key="1">
    <source>
        <dbReference type="SAM" id="MobiDB-lite"/>
    </source>
</evidence>
<dbReference type="Proteomes" id="UP000800040">
    <property type="component" value="Unassembled WGS sequence"/>
</dbReference>